<organism evidence="2 3">
    <name type="scientific">Saccharothrix mutabilis subsp. mutabilis</name>
    <dbReference type="NCBI Taxonomy" id="66855"/>
    <lineage>
        <taxon>Bacteria</taxon>
        <taxon>Bacillati</taxon>
        <taxon>Actinomycetota</taxon>
        <taxon>Actinomycetes</taxon>
        <taxon>Pseudonocardiales</taxon>
        <taxon>Pseudonocardiaceae</taxon>
        <taxon>Saccharothrix</taxon>
    </lineage>
</organism>
<protein>
    <submittedName>
        <fullName evidence="2">Uncharacterized protein</fullName>
    </submittedName>
</protein>
<keyword evidence="3" id="KW-1185">Reference proteome</keyword>
<dbReference type="Proteomes" id="UP001500416">
    <property type="component" value="Unassembled WGS sequence"/>
</dbReference>
<proteinExistence type="predicted"/>
<evidence type="ECO:0000313" key="3">
    <source>
        <dbReference type="Proteomes" id="UP001500416"/>
    </source>
</evidence>
<evidence type="ECO:0000256" key="1">
    <source>
        <dbReference type="SAM" id="Phobius"/>
    </source>
</evidence>
<keyword evidence="1" id="KW-0812">Transmembrane</keyword>
<keyword evidence="1" id="KW-0472">Membrane</keyword>
<gene>
    <name evidence="2" type="ORF">GCM10010492_54940</name>
</gene>
<reference evidence="3" key="1">
    <citation type="journal article" date="2019" name="Int. J. Syst. Evol. Microbiol.">
        <title>The Global Catalogue of Microorganisms (GCM) 10K type strain sequencing project: providing services to taxonomists for standard genome sequencing and annotation.</title>
        <authorList>
            <consortium name="The Broad Institute Genomics Platform"/>
            <consortium name="The Broad Institute Genome Sequencing Center for Infectious Disease"/>
            <person name="Wu L."/>
            <person name="Ma J."/>
        </authorList>
    </citation>
    <scope>NUCLEOTIDE SEQUENCE [LARGE SCALE GENOMIC DNA]</scope>
    <source>
        <strain evidence="3">JCM 3380</strain>
    </source>
</reference>
<evidence type="ECO:0000313" key="2">
    <source>
        <dbReference type="EMBL" id="GAA0248167.1"/>
    </source>
</evidence>
<dbReference type="EMBL" id="BAAABU010000016">
    <property type="protein sequence ID" value="GAA0248167.1"/>
    <property type="molecule type" value="Genomic_DNA"/>
</dbReference>
<comment type="caution">
    <text evidence="2">The sequence shown here is derived from an EMBL/GenBank/DDBJ whole genome shotgun (WGS) entry which is preliminary data.</text>
</comment>
<feature type="transmembrane region" description="Helical" evidence="1">
    <location>
        <begin position="62"/>
        <end position="84"/>
    </location>
</feature>
<sequence length="124" mass="13755">MPVDARCALLTCYFFAPFGPGRTEQLVLFVQLVLLVLFVLLPATAVIGCPVCATRDTLRSSFVLFTVIDIGFTFATGFTARLFLGQWIDRTMLFSEGTIGNRAVTLKNEWQTAHRACSRNFPEG</sequence>
<feature type="transmembrane region" description="Helical" evidence="1">
    <location>
        <begin position="33"/>
        <end position="53"/>
    </location>
</feature>
<keyword evidence="1" id="KW-1133">Transmembrane helix</keyword>
<name>A0ABP3DZW1_9PSEU</name>
<accession>A0ABP3DZW1</accession>